<name>A0A1E3HKT3_9TREE</name>
<accession>A0A1E3HKT3</accession>
<dbReference type="Gene3D" id="6.10.250.3440">
    <property type="match status" value="1"/>
</dbReference>
<dbReference type="GeneID" id="30156823"/>
<dbReference type="PANTHER" id="PTHR39150:SF1">
    <property type="entry name" value="LARGE RIBOSOMAL SUBUNIT PROTEIN ML40"/>
    <property type="match status" value="1"/>
</dbReference>
<dbReference type="PANTHER" id="PTHR39150">
    <property type="entry name" value="54S RIBOSOMAL PROTEIN L28, MITOCHONDRIAL"/>
    <property type="match status" value="1"/>
</dbReference>
<gene>
    <name evidence="2" type="ORF">L202_05514</name>
</gene>
<proteinExistence type="predicted"/>
<sequence length="197" mass="22569">MSAPLRPLATLSRPLLRRAYAAPAGGNPNLVHPSDSRSDMLKQMLYPPDSYAPTSSSPTGAYHPDHLERLRTVIPSAEAYETIERAWQLYQREQREERKVQLKAKYESMVEACDELERITRPEGEDAKGGLYHRQVYDLAVAQLTQAKRRGEQPKGKKTAEQKWLETRVEGLVPRESWVPVESRGKGWNYDWQRPGK</sequence>
<evidence type="ECO:0000313" key="2">
    <source>
        <dbReference type="EMBL" id="ODN76948.1"/>
    </source>
</evidence>
<reference evidence="2 3" key="1">
    <citation type="submission" date="2016-06" db="EMBL/GenBank/DDBJ databases">
        <title>Evolution of pathogenesis and genome organization in the Tremellales.</title>
        <authorList>
            <person name="Cuomo C."/>
            <person name="Litvintseva A."/>
            <person name="Heitman J."/>
            <person name="Chen Y."/>
            <person name="Sun S."/>
            <person name="Springer D."/>
            <person name="Dromer F."/>
            <person name="Young S."/>
            <person name="Zeng Q."/>
            <person name="Chapman S."/>
            <person name="Gujja S."/>
            <person name="Saif S."/>
            <person name="Birren B."/>
        </authorList>
    </citation>
    <scope>NUCLEOTIDE SEQUENCE [LARGE SCALE GENOMIC DNA]</scope>
    <source>
        <strain evidence="2 3">CBS 6039</strain>
    </source>
</reference>
<dbReference type="GO" id="GO:0032543">
    <property type="term" value="P:mitochondrial translation"/>
    <property type="evidence" value="ECO:0007669"/>
    <property type="project" value="InterPro"/>
</dbReference>
<protein>
    <submittedName>
        <fullName evidence="2">Uncharacterized protein</fullName>
    </submittedName>
</protein>
<dbReference type="STRING" id="1295533.A0A1E3HKT3"/>
<keyword evidence="3" id="KW-1185">Reference proteome</keyword>
<dbReference type="OrthoDB" id="2098203at2759"/>
<organism evidence="2 3">
    <name type="scientific">Cryptococcus amylolentus CBS 6039</name>
    <dbReference type="NCBI Taxonomy" id="1295533"/>
    <lineage>
        <taxon>Eukaryota</taxon>
        <taxon>Fungi</taxon>
        <taxon>Dikarya</taxon>
        <taxon>Basidiomycota</taxon>
        <taxon>Agaricomycotina</taxon>
        <taxon>Tremellomycetes</taxon>
        <taxon>Tremellales</taxon>
        <taxon>Cryptococcaceae</taxon>
        <taxon>Cryptococcus</taxon>
    </lineage>
</organism>
<evidence type="ECO:0000256" key="1">
    <source>
        <dbReference type="SAM" id="MobiDB-lite"/>
    </source>
</evidence>
<dbReference type="RefSeq" id="XP_018992322.1">
    <property type="nucleotide sequence ID" value="XM_019139831.1"/>
</dbReference>
<dbReference type="AlphaFoldDB" id="A0A1E3HKT3"/>
<dbReference type="EMBL" id="AWGJ01000008">
    <property type="protein sequence ID" value="ODN76948.1"/>
    <property type="molecule type" value="Genomic_DNA"/>
</dbReference>
<dbReference type="GO" id="GO:0005739">
    <property type="term" value="C:mitochondrion"/>
    <property type="evidence" value="ECO:0007669"/>
    <property type="project" value="GOC"/>
</dbReference>
<evidence type="ECO:0000313" key="3">
    <source>
        <dbReference type="Proteomes" id="UP000094065"/>
    </source>
</evidence>
<comment type="caution">
    <text evidence="2">The sequence shown here is derived from an EMBL/GenBank/DDBJ whole genome shotgun (WGS) entry which is preliminary data.</text>
</comment>
<dbReference type="GO" id="GO:0003735">
    <property type="term" value="F:structural constituent of ribosome"/>
    <property type="evidence" value="ECO:0007669"/>
    <property type="project" value="InterPro"/>
</dbReference>
<dbReference type="InterPro" id="IPR042831">
    <property type="entry name" value="Ribosomal_mL40_fung"/>
</dbReference>
<dbReference type="Proteomes" id="UP000094065">
    <property type="component" value="Unassembled WGS sequence"/>
</dbReference>
<feature type="region of interest" description="Disordered" evidence="1">
    <location>
        <begin position="22"/>
        <end position="63"/>
    </location>
</feature>